<dbReference type="EMBL" id="CP108473">
    <property type="protein sequence ID" value="WUS21235.1"/>
    <property type="molecule type" value="Genomic_DNA"/>
</dbReference>
<dbReference type="GeneID" id="96640297"/>
<sequence>MPGSARTMAVCTVSGLVVATAYTVAMGANGWLWFAWVVLALVTIGVVAARPV</sequence>
<gene>
    <name evidence="2" type="ORF">OG727_02380</name>
</gene>
<evidence type="ECO:0000313" key="3">
    <source>
        <dbReference type="Proteomes" id="UP001432292"/>
    </source>
</evidence>
<name>A0ABZ1VD59_9ACTN</name>
<organism evidence="2 3">
    <name type="scientific">Streptomyces caniferus</name>
    <dbReference type="NCBI Taxonomy" id="285557"/>
    <lineage>
        <taxon>Bacteria</taxon>
        <taxon>Bacillati</taxon>
        <taxon>Actinomycetota</taxon>
        <taxon>Actinomycetes</taxon>
        <taxon>Kitasatosporales</taxon>
        <taxon>Streptomycetaceae</taxon>
        <taxon>Streptomyces</taxon>
    </lineage>
</organism>
<keyword evidence="1" id="KW-0472">Membrane</keyword>
<keyword evidence="3" id="KW-1185">Reference proteome</keyword>
<keyword evidence="1" id="KW-1133">Transmembrane helix</keyword>
<accession>A0ABZ1VD59</accession>
<reference evidence="2" key="1">
    <citation type="submission" date="2022-10" db="EMBL/GenBank/DDBJ databases">
        <title>The complete genomes of actinobacterial strains from the NBC collection.</title>
        <authorList>
            <person name="Joergensen T.S."/>
            <person name="Alvarez Arevalo M."/>
            <person name="Sterndorff E.B."/>
            <person name="Faurdal D."/>
            <person name="Vuksanovic O."/>
            <person name="Mourched A.-S."/>
            <person name="Charusanti P."/>
            <person name="Shaw S."/>
            <person name="Blin K."/>
            <person name="Weber T."/>
        </authorList>
    </citation>
    <scope>NUCLEOTIDE SEQUENCE</scope>
    <source>
        <strain evidence="2">NBC_01256</strain>
    </source>
</reference>
<feature type="transmembrane region" description="Helical" evidence="1">
    <location>
        <begin position="31"/>
        <end position="49"/>
    </location>
</feature>
<dbReference type="RefSeq" id="WP_167538067.1">
    <property type="nucleotide sequence ID" value="NZ_BAAATH010000002.1"/>
</dbReference>
<dbReference type="Proteomes" id="UP001432292">
    <property type="component" value="Chromosome"/>
</dbReference>
<protein>
    <recommendedName>
        <fullName evidence="4">Integral membrane protein</fullName>
    </recommendedName>
</protein>
<evidence type="ECO:0008006" key="4">
    <source>
        <dbReference type="Google" id="ProtNLM"/>
    </source>
</evidence>
<keyword evidence="1" id="KW-0812">Transmembrane</keyword>
<evidence type="ECO:0000256" key="1">
    <source>
        <dbReference type="SAM" id="Phobius"/>
    </source>
</evidence>
<evidence type="ECO:0000313" key="2">
    <source>
        <dbReference type="EMBL" id="WUS21235.1"/>
    </source>
</evidence>
<proteinExistence type="predicted"/>